<feature type="region of interest" description="Disordered" evidence="3">
    <location>
        <begin position="82"/>
        <end position="102"/>
    </location>
</feature>
<dbReference type="InterPro" id="IPR032675">
    <property type="entry name" value="LRR_dom_sf"/>
</dbReference>
<feature type="region of interest" description="Disordered" evidence="3">
    <location>
        <begin position="403"/>
        <end position="439"/>
    </location>
</feature>
<evidence type="ECO:0000256" key="3">
    <source>
        <dbReference type="SAM" id="MobiDB-lite"/>
    </source>
</evidence>
<feature type="region of interest" description="Disordered" evidence="3">
    <location>
        <begin position="705"/>
        <end position="782"/>
    </location>
</feature>
<evidence type="ECO:0008006" key="6">
    <source>
        <dbReference type="Google" id="ProtNLM"/>
    </source>
</evidence>
<organism evidence="4 5">
    <name type="scientific">Dekkera bruxellensis</name>
    <name type="common">Brettanomyces custersii</name>
    <dbReference type="NCBI Taxonomy" id="5007"/>
    <lineage>
        <taxon>Eukaryota</taxon>
        <taxon>Fungi</taxon>
        <taxon>Dikarya</taxon>
        <taxon>Ascomycota</taxon>
        <taxon>Saccharomycotina</taxon>
        <taxon>Pichiomycetes</taxon>
        <taxon>Pichiales</taxon>
        <taxon>Pichiaceae</taxon>
        <taxon>Brettanomyces</taxon>
    </lineage>
</organism>
<feature type="region of interest" description="Disordered" evidence="3">
    <location>
        <begin position="21"/>
        <end position="62"/>
    </location>
</feature>
<dbReference type="RefSeq" id="XP_041136231.1">
    <property type="nucleotide sequence ID" value="XM_041282392.1"/>
</dbReference>
<evidence type="ECO:0000313" key="5">
    <source>
        <dbReference type="Proteomes" id="UP000663131"/>
    </source>
</evidence>
<dbReference type="InterPro" id="IPR001611">
    <property type="entry name" value="Leu-rich_rpt"/>
</dbReference>
<evidence type="ECO:0000313" key="4">
    <source>
        <dbReference type="EMBL" id="QOU19738.1"/>
    </source>
</evidence>
<dbReference type="SMART" id="SM00365">
    <property type="entry name" value="LRR_SD22"/>
    <property type="match status" value="5"/>
</dbReference>
<reference evidence="4" key="1">
    <citation type="submission" date="2020-10" db="EMBL/GenBank/DDBJ databases">
        <authorList>
            <person name="Palmer J.M."/>
        </authorList>
    </citation>
    <scope>NUCLEOTIDE SEQUENCE</scope>
    <source>
        <strain evidence="4">UCD 2041</strain>
    </source>
</reference>
<feature type="compositionally biased region" description="Basic and acidic residues" evidence="3">
    <location>
        <begin position="52"/>
        <end position="62"/>
    </location>
</feature>
<feature type="compositionally biased region" description="Polar residues" evidence="3">
    <location>
        <begin position="35"/>
        <end position="48"/>
    </location>
</feature>
<protein>
    <recommendedName>
        <fullName evidence="6">Septation initiation network scaffold protein cdc11</fullName>
    </recommendedName>
</protein>
<dbReference type="GO" id="GO:0031028">
    <property type="term" value="P:septation initiation signaling"/>
    <property type="evidence" value="ECO:0007669"/>
    <property type="project" value="TreeGrafter"/>
</dbReference>
<dbReference type="EMBL" id="CP063134">
    <property type="protein sequence ID" value="QOU19738.1"/>
    <property type="molecule type" value="Genomic_DNA"/>
</dbReference>
<dbReference type="PANTHER" id="PTHR47566:SF1">
    <property type="entry name" value="PROTEIN NUD1"/>
    <property type="match status" value="1"/>
</dbReference>
<dbReference type="PROSITE" id="PS51450">
    <property type="entry name" value="LRR"/>
    <property type="match status" value="4"/>
</dbReference>
<feature type="region of interest" description="Disordered" evidence="3">
    <location>
        <begin position="210"/>
        <end position="286"/>
    </location>
</feature>
<feature type="compositionally biased region" description="Basic residues" evidence="3">
    <location>
        <begin position="757"/>
        <end position="772"/>
    </location>
</feature>
<proteinExistence type="predicted"/>
<dbReference type="GO" id="GO:0035591">
    <property type="term" value="F:signaling adaptor activity"/>
    <property type="evidence" value="ECO:0007669"/>
    <property type="project" value="TreeGrafter"/>
</dbReference>
<feature type="region of interest" description="Disordered" evidence="3">
    <location>
        <begin position="351"/>
        <end position="377"/>
    </location>
</feature>
<dbReference type="PANTHER" id="PTHR47566">
    <property type="match status" value="1"/>
</dbReference>
<feature type="compositionally biased region" description="Polar residues" evidence="3">
    <location>
        <begin position="211"/>
        <end position="228"/>
    </location>
</feature>
<reference evidence="4" key="2">
    <citation type="journal article" name="BMC Genomics">
        <title>New genome assemblies reveal patterns of domestication and adaptation across Brettanomyces (Dekkera) species.</title>
        <authorList>
            <person name="Roach M.J."/>
            <person name="Borneman A.R."/>
        </authorList>
    </citation>
    <scope>NUCLEOTIDE SEQUENCE</scope>
    <source>
        <strain evidence="4">UCD 2041</strain>
    </source>
</reference>
<dbReference type="SUPFAM" id="SSF52058">
    <property type="entry name" value="L domain-like"/>
    <property type="match status" value="2"/>
</dbReference>
<dbReference type="Proteomes" id="UP000663131">
    <property type="component" value="Chromosome 6"/>
</dbReference>
<dbReference type="OrthoDB" id="7451790at2759"/>
<dbReference type="KEGG" id="bbrx:BRETT_003891"/>
<feature type="compositionally biased region" description="Polar residues" evidence="3">
    <location>
        <begin position="270"/>
        <end position="283"/>
    </location>
</feature>
<dbReference type="InterPro" id="IPR052574">
    <property type="entry name" value="CDIRP"/>
</dbReference>
<dbReference type="GO" id="GO:0061499">
    <property type="term" value="C:outer plaque of mitotic spindle pole body"/>
    <property type="evidence" value="ECO:0007669"/>
    <property type="project" value="TreeGrafter"/>
</dbReference>
<feature type="compositionally biased region" description="Low complexity" evidence="3">
    <location>
        <begin position="427"/>
        <end position="436"/>
    </location>
</feature>
<keyword evidence="2" id="KW-0677">Repeat</keyword>
<dbReference type="GeneID" id="64575814"/>
<feature type="compositionally biased region" description="Polar residues" evidence="3">
    <location>
        <begin position="249"/>
        <end position="258"/>
    </location>
</feature>
<feature type="compositionally biased region" description="Polar residues" evidence="3">
    <location>
        <begin position="404"/>
        <end position="419"/>
    </location>
</feature>
<feature type="compositionally biased region" description="Polar residues" evidence="3">
    <location>
        <begin position="368"/>
        <end position="377"/>
    </location>
</feature>
<sequence length="1331" mass="149573">MSENGNKAVVSCSEENVVKDPIQEHSVIQDDFSGKTGTYSGSSDTNVGLTRGDSKHSHLPSDTEVAIKDSQQLETDSLERNVLPKPALSMNKSGYGNSFRESTRNDSMLLENNHSTALASPLKAPQIQETANSFSDVALNDDDNNDYTSTVHTADCVPPEPPKMTNKYVLNANFNKESPSAVKDSRIQEENSIHSDQSYQYWMPSVLKDQSWPQSDRNASGENTQSYRQRIRKKSSRFDVPEQPDDNSRPVSSETSSAGEIIQEIDTESSDVSGSENIKNAPSVNVPKDKGELLENPYLSISAKSNTILKNSVLSENSEAEWKKYRNNEFVKHLKQNNFKLKPPFEVAHEEYPPDTFANKPKKHNKSTESGSFTPSSPLKLFWDRHDTYTKDKFKDILGHVNGEQASKPSQGSSQIQNLKSKDEGKVASIESSSDIDASEVDDDRIRNVLQSADSIYNKAVAKAADRLPQNRETQNVEGSVTYSEDFTSDADEFDSEPSATTFSANNYYQNGDDIFRNLKQKFGKPLPRPGSEISDYTFDGNGANNRDVLLDSPIKKKASTSEQVDPHDASSIISEVKTENEDEDVNVTSSLELLQKQLNISYSDLGHTDKPVSIPKIEEEKENNVPTDEKSTNHAVTKVNSDDTAIKLNEAVGDAGKISPGSPARIAHSGMNFISAEDYKDKVFDKRQNKYISKDEYTKLYGADTLSPVDNSNKLSSNPLSDDKLDSLSGLSDIEAPTTSKPVSPQVEEYQPLHVPSHKTITKKRSSLKKPHSNDTRLRHQEVSFKLPVQEMRKEKIEGYPANGKMIPSDSTLADLSFSQTNNSLVSAITESYPQEDWELVEQLDISDKNLDKLRGLNKFTPNVWLLDASHNHISHVEGIPQDIQILKLNDNSLTNLASFQFTNLQVLELDGNHLENLSGLAPLTNLTKLSLASNNIANIDHLENFRMLRYLNLSNNEISGQVDFSNYQLWLLEDLILDDNRINSLIGIENLPNLVYLSADRNKVRQLICQGVRHENLKRLSLNSNILTEASLQSFPFLKRLSFNRNNTRLVDSIGKYLEKVSFKYQGFTSSSAGAQIIQNSLRSSSHLQEACFTGSSIDFEQIDLSRGGMFSTITNLNISAMQLTSLPASFSSIFPLLVTLNLNFNNLNTLRGLHGLKHLRKLKMLGNSIEDVSEIIEYTEASRNSIQLFDLRVNPVTKSFYPYVFYDPEDRNEDDKNQLFEEEARSSMTNTNDGSFVDESTVLNLKDFDDIEAFSVEYEKLYSTDELLRWHEKDAQFDKKQPGITSKQKKIYQTGLIVWFHNIRCLDGLKITSKRRTHEYHQFLKQRR</sequence>
<evidence type="ECO:0000256" key="1">
    <source>
        <dbReference type="ARBA" id="ARBA00022614"/>
    </source>
</evidence>
<dbReference type="Gene3D" id="3.80.10.10">
    <property type="entry name" value="Ribonuclease Inhibitor"/>
    <property type="match status" value="3"/>
</dbReference>
<name>A0A871R7L7_DEKBR</name>
<dbReference type="GO" id="GO:1902412">
    <property type="term" value="P:regulation of mitotic cytokinesis"/>
    <property type="evidence" value="ECO:0007669"/>
    <property type="project" value="TreeGrafter"/>
</dbReference>
<keyword evidence="1" id="KW-0433">Leucine-rich repeat</keyword>
<feature type="compositionally biased region" description="Basic and acidic residues" evidence="3">
    <location>
        <begin position="773"/>
        <end position="782"/>
    </location>
</feature>
<evidence type="ECO:0000256" key="2">
    <source>
        <dbReference type="ARBA" id="ARBA00022737"/>
    </source>
</evidence>
<feature type="compositionally biased region" description="Polar residues" evidence="3">
    <location>
        <begin position="90"/>
        <end position="100"/>
    </location>
</feature>
<gene>
    <name evidence="4" type="ORF">BRETT_003891</name>
</gene>
<accession>A0A871R7L7</accession>